<evidence type="ECO:0000313" key="3">
    <source>
        <dbReference type="EMBL" id="OEH82121.1"/>
    </source>
</evidence>
<evidence type="ECO:0000259" key="2">
    <source>
        <dbReference type="PROSITE" id="PS51831"/>
    </source>
</evidence>
<comment type="caution">
    <text evidence="3">The sequence shown here is derived from an EMBL/GenBank/DDBJ whole genome shotgun (WGS) entry which is preliminary data.</text>
</comment>
<organism evidence="3 4">
    <name type="scientific">Enterococcus rivorum</name>
    <dbReference type="NCBI Taxonomy" id="762845"/>
    <lineage>
        <taxon>Bacteria</taxon>
        <taxon>Bacillati</taxon>
        <taxon>Bacillota</taxon>
        <taxon>Bacilli</taxon>
        <taxon>Lactobacillales</taxon>
        <taxon>Enterococcaceae</taxon>
        <taxon>Enterococcus</taxon>
    </lineage>
</organism>
<dbReference type="Proteomes" id="UP000095256">
    <property type="component" value="Unassembled WGS sequence"/>
</dbReference>
<feature type="domain" description="HD" evidence="2">
    <location>
        <begin position="64"/>
        <end position="246"/>
    </location>
</feature>
<gene>
    <name evidence="3" type="ORF">BCR26_14380</name>
</gene>
<dbReference type="NCBIfam" id="TIGR01353">
    <property type="entry name" value="dGTP_triPase"/>
    <property type="match status" value="1"/>
</dbReference>
<reference evidence="3 4" key="1">
    <citation type="submission" date="2016-09" db="EMBL/GenBank/DDBJ databases">
        <authorList>
            <person name="Capua I."/>
            <person name="De Benedictis P."/>
            <person name="Joannis T."/>
            <person name="Lombin L.H."/>
            <person name="Cattoli G."/>
        </authorList>
    </citation>
    <scope>NUCLEOTIDE SEQUENCE [LARGE SCALE GENOMIC DNA]</scope>
    <source>
        <strain evidence="3 4">LMG 25899</strain>
    </source>
</reference>
<dbReference type="InterPro" id="IPR003607">
    <property type="entry name" value="HD/PDEase_dom"/>
</dbReference>
<dbReference type="Gene3D" id="1.10.3210.10">
    <property type="entry name" value="Hypothetical protein af1432"/>
    <property type="match status" value="1"/>
</dbReference>
<dbReference type="SMART" id="SM00471">
    <property type="entry name" value="HDc"/>
    <property type="match status" value="1"/>
</dbReference>
<dbReference type="EMBL" id="MIEK01000028">
    <property type="protein sequence ID" value="OEH82121.1"/>
    <property type="molecule type" value="Genomic_DNA"/>
</dbReference>
<dbReference type="PROSITE" id="PS51831">
    <property type="entry name" value="HD"/>
    <property type="match status" value="1"/>
</dbReference>
<evidence type="ECO:0000313" key="4">
    <source>
        <dbReference type="Proteomes" id="UP000095256"/>
    </source>
</evidence>
<dbReference type="OrthoDB" id="9803619at2"/>
<dbReference type="GO" id="GO:0008832">
    <property type="term" value="F:dGTPase activity"/>
    <property type="evidence" value="ECO:0007669"/>
    <property type="project" value="TreeGrafter"/>
</dbReference>
<dbReference type="AlphaFoldDB" id="A0A1E5KW89"/>
<keyword evidence="4" id="KW-1185">Reference proteome</keyword>
<dbReference type="GO" id="GO:0006203">
    <property type="term" value="P:dGTP catabolic process"/>
    <property type="evidence" value="ECO:0007669"/>
    <property type="project" value="TreeGrafter"/>
</dbReference>
<proteinExistence type="predicted"/>
<sequence>MRRSMEWNQLVSNTRVPSFGTSKETLENVFSSDYRRVVKSDSFRRLQDKTQVFPLERNDFVRTRLTHSLEVAMHARDLLSAVIKGLGRKGIKISELDESFRLLETAALIHDIGNPPFGHFGEEAIRIWFIQNGSALPCWSVLTPQQQADFIHFEGNAQTIRLLTKIHDDNGASRHGMKLAASTMDAVIKYTANSIELDKTNLLTKKVGYFYSETKEYKLIKEATGSIGKRHPLVYILEAADDLAYTFSDIEDAYNYGFYSYNELVAFVKKTAEIDHLIKETETEAAEIQHFLREAQKKVYQSASAIFVENYAEIMQGNFDKELIIENCEEVKLFEALKAFAIDNIFSAKEILDQEVLGFNIMSRLLDELVPVVLKYEKEEMNQYEKRLFNNIPESAEKLFSKETRFCSEDKKDYYRLKMAVDFVCNMTDGYAKKLHDRLFS</sequence>
<dbReference type="PANTHER" id="PTHR11373:SF32">
    <property type="entry name" value="DEOXYGUANOSINETRIPHOSPHATE TRIPHOSPHOHYDROLASE"/>
    <property type="match status" value="1"/>
</dbReference>
<protein>
    <submittedName>
        <fullName evidence="3">Deoxyguanosinetriphosphate triphosphohydrolase</fullName>
    </submittedName>
</protein>
<dbReference type="Gene3D" id="1.10.3410.10">
    <property type="entry name" value="putative deoxyguanosinetriphosphate triphosphohydrolase like domain"/>
    <property type="match status" value="1"/>
</dbReference>
<dbReference type="CDD" id="cd00077">
    <property type="entry name" value="HDc"/>
    <property type="match status" value="1"/>
</dbReference>
<dbReference type="PANTHER" id="PTHR11373">
    <property type="entry name" value="DEOXYNUCLEOSIDE TRIPHOSPHATE TRIPHOSPHOHYDROLASE"/>
    <property type="match status" value="1"/>
</dbReference>
<dbReference type="InterPro" id="IPR050135">
    <property type="entry name" value="dGTPase-like"/>
</dbReference>
<dbReference type="InterPro" id="IPR006261">
    <property type="entry name" value="dGTPase"/>
</dbReference>
<dbReference type="InterPro" id="IPR023293">
    <property type="entry name" value="dGTP_triP_hydro_central_sf"/>
</dbReference>
<dbReference type="Gene3D" id="1.10.3550.10">
    <property type="entry name" value="eoxyguanosinetriphosphate triphosphohydrolase domain-like"/>
    <property type="match status" value="1"/>
</dbReference>
<dbReference type="RefSeq" id="WP_069698903.1">
    <property type="nucleotide sequence ID" value="NZ_JBHUJY010000001.1"/>
</dbReference>
<dbReference type="InterPro" id="IPR027432">
    <property type="entry name" value="dGTP_triphosphohydrolase_C"/>
</dbReference>
<dbReference type="STRING" id="762845.BCR26_14380"/>
<accession>A0A1E5KW89</accession>
<keyword evidence="1 3" id="KW-0378">Hydrolase</keyword>
<name>A0A1E5KW89_9ENTE</name>
<dbReference type="SUPFAM" id="SSF109604">
    <property type="entry name" value="HD-domain/PDEase-like"/>
    <property type="match status" value="1"/>
</dbReference>
<dbReference type="InterPro" id="IPR006674">
    <property type="entry name" value="HD_domain"/>
</dbReference>
<dbReference type="Pfam" id="PF01966">
    <property type="entry name" value="HD"/>
    <property type="match status" value="1"/>
</dbReference>
<evidence type="ECO:0000256" key="1">
    <source>
        <dbReference type="ARBA" id="ARBA00022801"/>
    </source>
</evidence>